<feature type="transmembrane region" description="Helical" evidence="2">
    <location>
        <begin position="42"/>
        <end position="64"/>
    </location>
</feature>
<keyword evidence="2" id="KW-0472">Membrane</keyword>
<name>I4BSF8_MYCCN</name>
<proteinExistence type="predicted"/>
<feature type="compositionally biased region" description="Pro residues" evidence="1">
    <location>
        <begin position="15"/>
        <end position="24"/>
    </location>
</feature>
<gene>
    <name evidence="3" type="ordered locus">Mycch_5550</name>
</gene>
<evidence type="ECO:0000313" key="4">
    <source>
        <dbReference type="Proteomes" id="UP000006057"/>
    </source>
</evidence>
<evidence type="ECO:0000256" key="1">
    <source>
        <dbReference type="SAM" id="MobiDB-lite"/>
    </source>
</evidence>
<accession>I4BSF8</accession>
<keyword evidence="3" id="KW-0614">Plasmid</keyword>
<evidence type="ECO:0000256" key="2">
    <source>
        <dbReference type="SAM" id="Phobius"/>
    </source>
</evidence>
<dbReference type="HOGENOM" id="CLU_130927_0_0_11"/>
<reference evidence="3 4" key="1">
    <citation type="submission" date="2012-06" db="EMBL/GenBank/DDBJ databases">
        <title>Complete sequence of plasmid 1 of Mycobacterium chubuense NBB4.</title>
        <authorList>
            <consortium name="US DOE Joint Genome Institute"/>
            <person name="Lucas S."/>
            <person name="Han J."/>
            <person name="Lapidus A."/>
            <person name="Cheng J.-F."/>
            <person name="Goodwin L."/>
            <person name="Pitluck S."/>
            <person name="Peters L."/>
            <person name="Mikhailova N."/>
            <person name="Teshima H."/>
            <person name="Detter J.C."/>
            <person name="Han C."/>
            <person name="Tapia R."/>
            <person name="Land M."/>
            <person name="Hauser L."/>
            <person name="Kyrpides N."/>
            <person name="Ivanova N."/>
            <person name="Pagani I."/>
            <person name="Mattes T."/>
            <person name="Holmes A."/>
            <person name="Rutledge P."/>
            <person name="Paulsen I."/>
            <person name="Coleman N."/>
            <person name="Woyke T."/>
        </authorList>
    </citation>
    <scope>NUCLEOTIDE SEQUENCE [LARGE SCALE GENOMIC DNA]</scope>
    <source>
        <strain evidence="3 4">NBB4</strain>
        <plasmid evidence="3 4">pMYCCH.01</plasmid>
    </source>
</reference>
<dbReference type="Proteomes" id="UP000006057">
    <property type="component" value="Plasmid pMYCCH.01"/>
</dbReference>
<dbReference type="OrthoDB" id="4753281at2"/>
<geneLocation type="plasmid" evidence="3 4">
    <name>pMYCCH.01</name>
</geneLocation>
<dbReference type="KEGG" id="mcb:Mycch_5550"/>
<dbReference type="RefSeq" id="WP_014805504.1">
    <property type="nucleotide sequence ID" value="NC_018022.1"/>
</dbReference>
<keyword evidence="2" id="KW-0812">Transmembrane</keyword>
<dbReference type="AlphaFoldDB" id="I4BSF8"/>
<dbReference type="EMBL" id="CP003054">
    <property type="protein sequence ID" value="AFM20215.1"/>
    <property type="molecule type" value="Genomic_DNA"/>
</dbReference>
<organism evidence="3 4">
    <name type="scientific">Mycolicibacterium chubuense (strain NBB4)</name>
    <name type="common">Mycobacterium chubuense</name>
    <dbReference type="NCBI Taxonomy" id="710421"/>
    <lineage>
        <taxon>Bacteria</taxon>
        <taxon>Bacillati</taxon>
        <taxon>Actinomycetota</taxon>
        <taxon>Actinomycetes</taxon>
        <taxon>Mycobacteriales</taxon>
        <taxon>Mycobacteriaceae</taxon>
        <taxon>Mycolicibacterium</taxon>
    </lineage>
</organism>
<sequence length="205" mass="21337" precursor="true">MTTYATTTAQQGPPLGGPPAPPPRIAGGPPTRRTPRPRPAGIIAAATAFVIAAGATVATAAALVSPVTPAQHTVNVVPPAPVRYGDTEIEAAKQSACLTWDISARTIASVGKTRATLGENTGGSSNDTEEARAVEKRTVVAELQFLRNQIAPATPARIRYLIDDWMALQIDSMHSAVVRDWKASNAATDKGNDLVDVIVPACGLR</sequence>
<feature type="region of interest" description="Disordered" evidence="1">
    <location>
        <begin position="1"/>
        <end position="38"/>
    </location>
</feature>
<keyword evidence="4" id="KW-1185">Reference proteome</keyword>
<evidence type="ECO:0000313" key="3">
    <source>
        <dbReference type="EMBL" id="AFM20215.1"/>
    </source>
</evidence>
<keyword evidence="2" id="KW-1133">Transmembrane helix</keyword>
<dbReference type="PATRIC" id="fig|710421.3.peg.5535"/>
<feature type="compositionally biased region" description="Low complexity" evidence="1">
    <location>
        <begin position="1"/>
        <end position="13"/>
    </location>
</feature>
<protein>
    <submittedName>
        <fullName evidence="3">Uncharacterized protein</fullName>
    </submittedName>
</protein>